<dbReference type="RefSeq" id="WP_369192602.1">
    <property type="nucleotide sequence ID" value="NZ_CP163431.1"/>
</dbReference>
<dbReference type="InterPro" id="IPR002645">
    <property type="entry name" value="STAS_dom"/>
</dbReference>
<reference evidence="3" key="1">
    <citation type="submission" date="2024-07" db="EMBL/GenBank/DDBJ databases">
        <authorList>
            <person name="Yu S.T."/>
        </authorList>
    </citation>
    <scope>NUCLEOTIDE SEQUENCE</scope>
    <source>
        <strain evidence="3">R08</strain>
    </source>
</reference>
<dbReference type="Gene3D" id="3.30.750.24">
    <property type="entry name" value="STAS domain"/>
    <property type="match status" value="1"/>
</dbReference>
<dbReference type="Pfam" id="PF01740">
    <property type="entry name" value="STAS"/>
    <property type="match status" value="1"/>
</dbReference>
<dbReference type="CDD" id="cd07043">
    <property type="entry name" value="STAS_anti-anti-sigma_factors"/>
    <property type="match status" value="1"/>
</dbReference>
<name>A0AB39MS94_9ACTN</name>
<accession>A0AB39MS94</accession>
<dbReference type="InterPro" id="IPR036513">
    <property type="entry name" value="STAS_dom_sf"/>
</dbReference>
<organism evidence="3">
    <name type="scientific">Streptomyces sp. R08</name>
    <dbReference type="NCBI Taxonomy" id="3238624"/>
    <lineage>
        <taxon>Bacteria</taxon>
        <taxon>Bacillati</taxon>
        <taxon>Actinomycetota</taxon>
        <taxon>Actinomycetes</taxon>
        <taxon>Kitasatosporales</taxon>
        <taxon>Streptomycetaceae</taxon>
        <taxon>Streptomyces</taxon>
    </lineage>
</organism>
<dbReference type="SUPFAM" id="SSF52091">
    <property type="entry name" value="SpoIIaa-like"/>
    <property type="match status" value="1"/>
</dbReference>
<evidence type="ECO:0000313" key="3">
    <source>
        <dbReference type="EMBL" id="XDQ07908.1"/>
    </source>
</evidence>
<sequence length="132" mass="14504">MPRFPPPTPTLVGIEFHDSSGITVLLTARNLAIEQQGDIVLESVPATTARILRVIGLDRDFTIRSAASAIPQAHVHTLPPRTAVQWQPTPRRGNHRHPKWPGAAPTGRTGRQRTQLLCRTPGFLRSASRGRV</sequence>
<feature type="domain" description="STAS" evidence="2">
    <location>
        <begin position="12"/>
        <end position="65"/>
    </location>
</feature>
<gene>
    <name evidence="3" type="ORF">AB5J58_22050</name>
</gene>
<proteinExistence type="predicted"/>
<evidence type="ECO:0000256" key="1">
    <source>
        <dbReference type="SAM" id="MobiDB-lite"/>
    </source>
</evidence>
<dbReference type="AlphaFoldDB" id="A0AB39MS94"/>
<dbReference type="EMBL" id="CP163431">
    <property type="protein sequence ID" value="XDQ07908.1"/>
    <property type="molecule type" value="Genomic_DNA"/>
</dbReference>
<feature type="region of interest" description="Disordered" evidence="1">
    <location>
        <begin position="84"/>
        <end position="117"/>
    </location>
</feature>
<protein>
    <submittedName>
        <fullName evidence="3">STAS domain-containing protein</fullName>
    </submittedName>
</protein>
<evidence type="ECO:0000259" key="2">
    <source>
        <dbReference type="Pfam" id="PF01740"/>
    </source>
</evidence>